<protein>
    <recommendedName>
        <fullName evidence="9">Noranthrone monooxygenase</fullName>
    </recommendedName>
</protein>
<evidence type="ECO:0000256" key="5">
    <source>
        <dbReference type="ARBA" id="ARBA00034313"/>
    </source>
</evidence>
<evidence type="ECO:0000256" key="4">
    <source>
        <dbReference type="ARBA" id="ARBA00023136"/>
    </source>
</evidence>
<dbReference type="Proteomes" id="UP000078397">
    <property type="component" value="Unassembled WGS sequence"/>
</dbReference>
<dbReference type="GeneID" id="28854779"/>
<proteinExistence type="inferred from homology"/>
<evidence type="ECO:0008006" key="9">
    <source>
        <dbReference type="Google" id="ProtNLM"/>
    </source>
</evidence>
<organism evidence="7 8">
    <name type="scientific">Pochonia chlamydosporia 170</name>
    <dbReference type="NCBI Taxonomy" id="1380566"/>
    <lineage>
        <taxon>Eukaryota</taxon>
        <taxon>Fungi</taxon>
        <taxon>Dikarya</taxon>
        <taxon>Ascomycota</taxon>
        <taxon>Pezizomycotina</taxon>
        <taxon>Sordariomycetes</taxon>
        <taxon>Hypocreomycetidae</taxon>
        <taxon>Hypocreales</taxon>
        <taxon>Clavicipitaceae</taxon>
        <taxon>Pochonia</taxon>
    </lineage>
</organism>
<name>A0A179G6L9_METCM</name>
<keyword evidence="2 6" id="KW-0812">Transmembrane</keyword>
<reference evidence="7 8" key="1">
    <citation type="journal article" date="2016" name="PLoS Pathog.">
        <title>Biosynthesis of antibiotic leucinostatins in bio-control fungus Purpureocillium lilacinum and their inhibition on phytophthora revealed by genome mining.</title>
        <authorList>
            <person name="Wang G."/>
            <person name="Liu Z."/>
            <person name="Lin R."/>
            <person name="Li E."/>
            <person name="Mao Z."/>
            <person name="Ling J."/>
            <person name="Yang Y."/>
            <person name="Yin W.B."/>
            <person name="Xie B."/>
        </authorList>
    </citation>
    <scope>NUCLEOTIDE SEQUENCE [LARGE SCALE GENOMIC DNA]</scope>
    <source>
        <strain evidence="7">170</strain>
    </source>
</reference>
<comment type="subcellular location">
    <subcellularLocation>
        <location evidence="1">Membrane</location>
        <topology evidence="1">Multi-pass membrane protein</topology>
    </subcellularLocation>
</comment>
<accession>A0A179G6L9</accession>
<evidence type="ECO:0000256" key="3">
    <source>
        <dbReference type="ARBA" id="ARBA00022989"/>
    </source>
</evidence>
<evidence type="ECO:0000256" key="6">
    <source>
        <dbReference type="SAM" id="Phobius"/>
    </source>
</evidence>
<keyword evidence="4 6" id="KW-0472">Membrane</keyword>
<feature type="transmembrane region" description="Helical" evidence="6">
    <location>
        <begin position="12"/>
        <end position="36"/>
    </location>
</feature>
<dbReference type="GO" id="GO:0016020">
    <property type="term" value="C:membrane"/>
    <property type="evidence" value="ECO:0007669"/>
    <property type="project" value="UniProtKB-SubCell"/>
</dbReference>
<comment type="similarity">
    <text evidence="5">Belongs to the anthrone oxygenase family.</text>
</comment>
<dbReference type="PANTHER" id="PTHR35042:SF1">
    <property type="entry name" value="DUF1772-DOMAIN-CONTAINING PROTEIN"/>
    <property type="match status" value="1"/>
</dbReference>
<feature type="transmembrane region" description="Helical" evidence="6">
    <location>
        <begin position="80"/>
        <end position="103"/>
    </location>
</feature>
<comment type="caution">
    <text evidence="7">The sequence shown here is derived from an EMBL/GenBank/DDBJ whole genome shotgun (WGS) entry which is preliminary data.</text>
</comment>
<evidence type="ECO:0000313" key="8">
    <source>
        <dbReference type="Proteomes" id="UP000078397"/>
    </source>
</evidence>
<dbReference type="EMBL" id="LSBJ02000001">
    <property type="protein sequence ID" value="OAQ73436.1"/>
    <property type="molecule type" value="Genomic_DNA"/>
</dbReference>
<dbReference type="Pfam" id="PF08592">
    <property type="entry name" value="Anthrone_oxy"/>
    <property type="match status" value="1"/>
</dbReference>
<gene>
    <name evidence="7" type="ORF">VFPPC_13008</name>
</gene>
<keyword evidence="3 6" id="KW-1133">Transmembrane helix</keyword>
<dbReference type="RefSeq" id="XP_018149519.1">
    <property type="nucleotide sequence ID" value="XM_018290785.1"/>
</dbReference>
<dbReference type="OrthoDB" id="5954308at2759"/>
<keyword evidence="8" id="KW-1185">Reference proteome</keyword>
<feature type="transmembrane region" description="Helical" evidence="6">
    <location>
        <begin position="57"/>
        <end position="74"/>
    </location>
</feature>
<dbReference type="KEGG" id="pchm:VFPPC_13008"/>
<sequence>MQISGPPLVAVATGIVGSAWSAGAIASLSLIVTPSLKACPESTAQTWADIYKRGADLMPKVALGVALAYGYVAYDAHSRGVKWIGFAAAATSLLGIVPFTLIVMKKTNTSLHEAARAGTPGSDRVVNGLLETWTLMNFSRSLFPLAGAVIGAISFLDAL</sequence>
<evidence type="ECO:0000256" key="2">
    <source>
        <dbReference type="ARBA" id="ARBA00022692"/>
    </source>
</evidence>
<dbReference type="InterPro" id="IPR013901">
    <property type="entry name" value="Anthrone_oxy"/>
</dbReference>
<evidence type="ECO:0000256" key="1">
    <source>
        <dbReference type="ARBA" id="ARBA00004141"/>
    </source>
</evidence>
<dbReference type="PANTHER" id="PTHR35042">
    <property type="entry name" value="ANTHRONE OXYGENASE ENCC"/>
    <property type="match status" value="1"/>
</dbReference>
<evidence type="ECO:0000313" key="7">
    <source>
        <dbReference type="EMBL" id="OAQ73436.1"/>
    </source>
</evidence>
<dbReference type="AlphaFoldDB" id="A0A179G6L9"/>